<organism evidence="1 2">
    <name type="scientific">Pistacia atlantica</name>
    <dbReference type="NCBI Taxonomy" id="434234"/>
    <lineage>
        <taxon>Eukaryota</taxon>
        <taxon>Viridiplantae</taxon>
        <taxon>Streptophyta</taxon>
        <taxon>Embryophyta</taxon>
        <taxon>Tracheophyta</taxon>
        <taxon>Spermatophyta</taxon>
        <taxon>Magnoliopsida</taxon>
        <taxon>eudicotyledons</taxon>
        <taxon>Gunneridae</taxon>
        <taxon>Pentapetalae</taxon>
        <taxon>rosids</taxon>
        <taxon>malvids</taxon>
        <taxon>Sapindales</taxon>
        <taxon>Anacardiaceae</taxon>
        <taxon>Pistacia</taxon>
    </lineage>
</organism>
<reference evidence="2" key="1">
    <citation type="journal article" date="2023" name="G3 (Bethesda)">
        <title>Genome assembly and association tests identify interacting loci associated with vigor, precocity, and sex in interspecific pistachio rootstocks.</title>
        <authorList>
            <person name="Palmer W."/>
            <person name="Jacygrad E."/>
            <person name="Sagayaradj S."/>
            <person name="Cavanaugh K."/>
            <person name="Han R."/>
            <person name="Bertier L."/>
            <person name="Beede B."/>
            <person name="Kafkas S."/>
            <person name="Golino D."/>
            <person name="Preece J."/>
            <person name="Michelmore R."/>
        </authorList>
    </citation>
    <scope>NUCLEOTIDE SEQUENCE [LARGE SCALE GENOMIC DNA]</scope>
</reference>
<dbReference type="EMBL" id="CM047899">
    <property type="protein sequence ID" value="KAJ0102606.1"/>
    <property type="molecule type" value="Genomic_DNA"/>
</dbReference>
<evidence type="ECO:0000313" key="1">
    <source>
        <dbReference type="EMBL" id="KAJ0102606.1"/>
    </source>
</evidence>
<gene>
    <name evidence="1" type="ORF">Patl1_06667</name>
</gene>
<proteinExistence type="predicted"/>
<accession>A0ACC1BU09</accession>
<sequence length="249" mass="28284">MTVTRKGFGFALKVKSDSHFKKVKFPRNTYRAILELYVSSHGNDEFWYLNPPNSYIELNNITTGRGNGCYREVFVTIDGRFIASEAPFPVIFTHGVNPLLWEPVVAIGAFSLPSYDIDLSPFLGYVLDGKEHKITIGVNDAISYWLVNANLHIWLDHSSSEVEASSAVYHYPNLSLETNEAFKFLDGRFQVAAKRRTVFVGWVKSSLGNLTTRAVRQFRYKNSLRFEKNGAYKLVQQKVKVKRSGGDEN</sequence>
<dbReference type="Proteomes" id="UP001164250">
    <property type="component" value="Chromosome 3"/>
</dbReference>
<comment type="caution">
    <text evidence="1">The sequence shown here is derived from an EMBL/GenBank/DDBJ whole genome shotgun (WGS) entry which is preliminary data.</text>
</comment>
<keyword evidence="2" id="KW-1185">Reference proteome</keyword>
<name>A0ACC1BU09_9ROSI</name>
<protein>
    <submittedName>
        <fullName evidence="1">Uncharacterized protein</fullName>
    </submittedName>
</protein>
<evidence type="ECO:0000313" key="2">
    <source>
        <dbReference type="Proteomes" id="UP001164250"/>
    </source>
</evidence>